<dbReference type="EMBL" id="BMAT01003902">
    <property type="protein sequence ID" value="GFR64626.1"/>
    <property type="molecule type" value="Genomic_DNA"/>
</dbReference>
<protein>
    <submittedName>
        <fullName evidence="1">Uncharacterized protein</fullName>
    </submittedName>
</protein>
<organism evidence="1 2">
    <name type="scientific">Elysia marginata</name>
    <dbReference type="NCBI Taxonomy" id="1093978"/>
    <lineage>
        <taxon>Eukaryota</taxon>
        <taxon>Metazoa</taxon>
        <taxon>Spiralia</taxon>
        <taxon>Lophotrochozoa</taxon>
        <taxon>Mollusca</taxon>
        <taxon>Gastropoda</taxon>
        <taxon>Heterobranchia</taxon>
        <taxon>Euthyneura</taxon>
        <taxon>Panpulmonata</taxon>
        <taxon>Sacoglossa</taxon>
        <taxon>Placobranchoidea</taxon>
        <taxon>Plakobranchidae</taxon>
        <taxon>Elysia</taxon>
    </lineage>
</organism>
<name>A0AAV4EWV7_9GAST</name>
<comment type="caution">
    <text evidence="1">The sequence shown here is derived from an EMBL/GenBank/DDBJ whole genome shotgun (WGS) entry which is preliminary data.</text>
</comment>
<dbReference type="AlphaFoldDB" id="A0AAV4EWV7"/>
<keyword evidence="2" id="KW-1185">Reference proteome</keyword>
<evidence type="ECO:0000313" key="2">
    <source>
        <dbReference type="Proteomes" id="UP000762676"/>
    </source>
</evidence>
<sequence>MAPSGLGQGYELDPHKLTQRYNLIQNLVQAGIPRKGRKGQKTKSAPIGTQAKSFGAALGTQYRSPAYSPKVAVPYGRSASVGYGPVAGSAVYGKPQTYGGYDVSSLYRPRQAGGYGYTSTIPNYRTAVGYQLGGGAVHPAFDNRNLYKPKSFRDVYGNVNSQEPIYLGGSNAGYAPRRDAVVPVKRVPPNPAAYPAAKPQFNAYSYTGQPQSYTGRDVVGGYTGQQGTLYGGLPGYSNQQFSTY</sequence>
<evidence type="ECO:0000313" key="1">
    <source>
        <dbReference type="EMBL" id="GFR64626.1"/>
    </source>
</evidence>
<accession>A0AAV4EWV7</accession>
<dbReference type="Proteomes" id="UP000762676">
    <property type="component" value="Unassembled WGS sequence"/>
</dbReference>
<reference evidence="1 2" key="1">
    <citation type="journal article" date="2021" name="Elife">
        <title>Chloroplast acquisition without the gene transfer in kleptoplastic sea slugs, Plakobranchus ocellatus.</title>
        <authorList>
            <person name="Maeda T."/>
            <person name="Takahashi S."/>
            <person name="Yoshida T."/>
            <person name="Shimamura S."/>
            <person name="Takaki Y."/>
            <person name="Nagai Y."/>
            <person name="Toyoda A."/>
            <person name="Suzuki Y."/>
            <person name="Arimoto A."/>
            <person name="Ishii H."/>
            <person name="Satoh N."/>
            <person name="Nishiyama T."/>
            <person name="Hasebe M."/>
            <person name="Maruyama T."/>
            <person name="Minagawa J."/>
            <person name="Obokata J."/>
            <person name="Shigenobu S."/>
        </authorList>
    </citation>
    <scope>NUCLEOTIDE SEQUENCE [LARGE SCALE GENOMIC DNA]</scope>
</reference>
<gene>
    <name evidence="1" type="ORF">ElyMa_001927700</name>
</gene>
<proteinExistence type="predicted"/>